<evidence type="ECO:0000313" key="1">
    <source>
        <dbReference type="EMBL" id="OTP66527.1"/>
    </source>
</evidence>
<dbReference type="AlphaFoldDB" id="A0A242M5U3"/>
<reference evidence="1 2" key="1">
    <citation type="submission" date="2017-03" db="EMBL/GenBank/DDBJ databases">
        <title>Genome analysis of strain PAMC 26510.</title>
        <authorList>
            <person name="Oh H.-M."/>
            <person name="Yang J.-A."/>
        </authorList>
    </citation>
    <scope>NUCLEOTIDE SEQUENCE [LARGE SCALE GENOMIC DNA]</scope>
    <source>
        <strain evidence="1 2">PAMC 26510</strain>
    </source>
</reference>
<accession>A0A242M5U3</accession>
<protein>
    <submittedName>
        <fullName evidence="1">Uncharacterized protein</fullName>
    </submittedName>
</protein>
<evidence type="ECO:0000313" key="2">
    <source>
        <dbReference type="Proteomes" id="UP000194546"/>
    </source>
</evidence>
<proteinExistence type="predicted"/>
<gene>
    <name evidence="1" type="ORF">PAMC26510_34930</name>
</gene>
<comment type="caution">
    <text evidence="1">The sequence shown here is derived from an EMBL/GenBank/DDBJ whole genome shotgun (WGS) entry which is preliminary data.</text>
</comment>
<dbReference type="Proteomes" id="UP000194546">
    <property type="component" value="Unassembled WGS sequence"/>
</dbReference>
<name>A0A242M5U3_CABSO</name>
<sequence>MNRNLQIGLAFGIRKPHLISLPNGFKKQAISGCDIHGK</sequence>
<organism evidence="1 2">
    <name type="scientific">Caballeronia sordidicola</name>
    <name type="common">Burkholderia sordidicola</name>
    <dbReference type="NCBI Taxonomy" id="196367"/>
    <lineage>
        <taxon>Bacteria</taxon>
        <taxon>Pseudomonadati</taxon>
        <taxon>Pseudomonadota</taxon>
        <taxon>Betaproteobacteria</taxon>
        <taxon>Burkholderiales</taxon>
        <taxon>Burkholderiaceae</taxon>
        <taxon>Caballeronia</taxon>
    </lineage>
</organism>
<dbReference type="EMBL" id="NBTY01000200">
    <property type="protein sequence ID" value="OTP66527.1"/>
    <property type="molecule type" value="Genomic_DNA"/>
</dbReference>